<name>A0A8X6TML0_NEPPI</name>
<proteinExistence type="predicted"/>
<comment type="caution">
    <text evidence="1">The sequence shown here is derived from an EMBL/GenBank/DDBJ whole genome shotgun (WGS) entry which is preliminary data.</text>
</comment>
<gene>
    <name evidence="1" type="ORF">NPIL_199061</name>
</gene>
<reference evidence="1" key="1">
    <citation type="submission" date="2020-08" db="EMBL/GenBank/DDBJ databases">
        <title>Multicomponent nature underlies the extraordinary mechanical properties of spider dragline silk.</title>
        <authorList>
            <person name="Kono N."/>
            <person name="Nakamura H."/>
            <person name="Mori M."/>
            <person name="Yoshida Y."/>
            <person name="Ohtoshi R."/>
            <person name="Malay A.D."/>
            <person name="Moran D.A.P."/>
            <person name="Tomita M."/>
            <person name="Numata K."/>
            <person name="Arakawa K."/>
        </authorList>
    </citation>
    <scope>NUCLEOTIDE SEQUENCE</scope>
</reference>
<keyword evidence="2" id="KW-1185">Reference proteome</keyword>
<organism evidence="1 2">
    <name type="scientific">Nephila pilipes</name>
    <name type="common">Giant wood spider</name>
    <name type="synonym">Nephila maculata</name>
    <dbReference type="NCBI Taxonomy" id="299642"/>
    <lineage>
        <taxon>Eukaryota</taxon>
        <taxon>Metazoa</taxon>
        <taxon>Ecdysozoa</taxon>
        <taxon>Arthropoda</taxon>
        <taxon>Chelicerata</taxon>
        <taxon>Arachnida</taxon>
        <taxon>Araneae</taxon>
        <taxon>Araneomorphae</taxon>
        <taxon>Entelegynae</taxon>
        <taxon>Araneoidea</taxon>
        <taxon>Nephilidae</taxon>
        <taxon>Nephila</taxon>
    </lineage>
</organism>
<dbReference type="EMBL" id="BMAW01060587">
    <property type="protein sequence ID" value="GFT26825.1"/>
    <property type="molecule type" value="Genomic_DNA"/>
</dbReference>
<protein>
    <submittedName>
        <fullName evidence="1">Uncharacterized protein</fullName>
    </submittedName>
</protein>
<sequence length="106" mass="12179">MAGGREEVDGRVPPKEMGRNCIFELHRKHFSPYHNGSFTPRIARNPRRFLRPPPPSPVSHHSLISELLERWVPSSSEKELLLFGCISLNQLTPFSPYPLGIYRLQC</sequence>
<dbReference type="Proteomes" id="UP000887013">
    <property type="component" value="Unassembled WGS sequence"/>
</dbReference>
<evidence type="ECO:0000313" key="2">
    <source>
        <dbReference type="Proteomes" id="UP000887013"/>
    </source>
</evidence>
<evidence type="ECO:0000313" key="1">
    <source>
        <dbReference type="EMBL" id="GFT26825.1"/>
    </source>
</evidence>
<dbReference type="AlphaFoldDB" id="A0A8X6TML0"/>
<accession>A0A8X6TML0</accession>